<evidence type="ECO:0000256" key="1">
    <source>
        <dbReference type="ARBA" id="ARBA00004365"/>
    </source>
</evidence>
<feature type="domain" description="Flagellar hook-associated protein FlgK helical" evidence="9">
    <location>
        <begin position="90"/>
        <end position="329"/>
    </location>
</feature>
<reference evidence="10" key="2">
    <citation type="submission" date="2023-02" db="EMBL/GenBank/DDBJ databases">
        <authorList>
            <person name="Rayyan A."/>
            <person name="Meyer T."/>
            <person name="Kyndt J.A."/>
        </authorList>
    </citation>
    <scope>NUCLEOTIDE SEQUENCE</scope>
    <source>
        <strain evidence="10">DSM 9987</strain>
    </source>
</reference>
<evidence type="ECO:0000256" key="7">
    <source>
        <dbReference type="SAM" id="Coils"/>
    </source>
</evidence>
<dbReference type="RefSeq" id="WP_272777591.1">
    <property type="nucleotide sequence ID" value="NZ_JAQQLI010000019.1"/>
</dbReference>
<evidence type="ECO:0000256" key="4">
    <source>
        <dbReference type="ARBA" id="ARBA00016244"/>
    </source>
</evidence>
<dbReference type="EMBL" id="JAQQLI010000019">
    <property type="protein sequence ID" value="MDC7786744.1"/>
    <property type="molecule type" value="Genomic_DNA"/>
</dbReference>
<keyword evidence="10" id="KW-0969">Cilium</keyword>
<keyword evidence="7" id="KW-0175">Coiled coil</keyword>
<keyword evidence="11" id="KW-1185">Reference proteome</keyword>
<evidence type="ECO:0000313" key="10">
    <source>
        <dbReference type="EMBL" id="MDC7786744.1"/>
    </source>
</evidence>
<protein>
    <recommendedName>
        <fullName evidence="4">Flagellar hook-associated protein 1</fullName>
    </recommendedName>
</protein>
<evidence type="ECO:0000256" key="5">
    <source>
        <dbReference type="ARBA" id="ARBA00022525"/>
    </source>
</evidence>
<evidence type="ECO:0000256" key="3">
    <source>
        <dbReference type="ARBA" id="ARBA00009677"/>
    </source>
</evidence>
<feature type="domain" description="Flagellar basal-body/hook protein C-terminal" evidence="8">
    <location>
        <begin position="577"/>
        <end position="620"/>
    </location>
</feature>
<dbReference type="PANTHER" id="PTHR30033:SF1">
    <property type="entry name" value="FLAGELLAR HOOK-ASSOCIATED PROTEIN 1"/>
    <property type="match status" value="1"/>
</dbReference>
<dbReference type="Pfam" id="PF22638">
    <property type="entry name" value="FlgK_D1"/>
    <property type="match status" value="1"/>
</dbReference>
<evidence type="ECO:0000259" key="9">
    <source>
        <dbReference type="Pfam" id="PF22638"/>
    </source>
</evidence>
<dbReference type="NCBIfam" id="TIGR02492">
    <property type="entry name" value="flgK_ends"/>
    <property type="match status" value="1"/>
</dbReference>
<reference evidence="10" key="1">
    <citation type="journal article" date="2023" name="Microbiol Resour">
        <title>Genome Sequences of Rhodoplanes serenus and Two Thermotolerant Strains, Rhodoplanes tepidamans and 'Rhodoplanes cryptolactis,' Further Refine the Genus.</title>
        <authorList>
            <person name="Rayyan A.A."/>
            <person name="Kyndt J.A."/>
        </authorList>
    </citation>
    <scope>NUCLEOTIDE SEQUENCE</scope>
    <source>
        <strain evidence="10">DSM 9987</strain>
    </source>
</reference>
<dbReference type="Proteomes" id="UP001165652">
    <property type="component" value="Unassembled WGS sequence"/>
</dbReference>
<dbReference type="PANTHER" id="PTHR30033">
    <property type="entry name" value="FLAGELLAR HOOK-ASSOCIATED PROTEIN 1"/>
    <property type="match status" value="1"/>
</dbReference>
<dbReference type="InterPro" id="IPR053927">
    <property type="entry name" value="FlgK_helical"/>
</dbReference>
<organism evidence="10 11">
    <name type="scientific">Rhodoplanes tepidamans</name>
    <name type="common">Rhodoplanes cryptolactis</name>
    <dbReference type="NCBI Taxonomy" id="200616"/>
    <lineage>
        <taxon>Bacteria</taxon>
        <taxon>Pseudomonadati</taxon>
        <taxon>Pseudomonadota</taxon>
        <taxon>Alphaproteobacteria</taxon>
        <taxon>Hyphomicrobiales</taxon>
        <taxon>Nitrobacteraceae</taxon>
        <taxon>Rhodoplanes</taxon>
    </lineage>
</organism>
<gene>
    <name evidence="10" type="primary">flgK</name>
    <name evidence="10" type="ORF">PQJ73_13700</name>
</gene>
<dbReference type="Pfam" id="PF06429">
    <property type="entry name" value="Flg_bbr_C"/>
    <property type="match status" value="1"/>
</dbReference>
<evidence type="ECO:0000259" key="8">
    <source>
        <dbReference type="Pfam" id="PF06429"/>
    </source>
</evidence>
<keyword evidence="10" id="KW-0966">Cell projection</keyword>
<dbReference type="SUPFAM" id="SSF64518">
    <property type="entry name" value="Phase 1 flagellin"/>
    <property type="match status" value="1"/>
</dbReference>
<dbReference type="InterPro" id="IPR010930">
    <property type="entry name" value="Flg_bb/hook_C_dom"/>
</dbReference>
<proteinExistence type="inferred from homology"/>
<comment type="caution">
    <text evidence="10">The sequence shown here is derived from an EMBL/GenBank/DDBJ whole genome shotgun (WGS) entry which is preliminary data.</text>
</comment>
<keyword evidence="6" id="KW-0975">Bacterial flagellum</keyword>
<evidence type="ECO:0000313" key="11">
    <source>
        <dbReference type="Proteomes" id="UP001165652"/>
    </source>
</evidence>
<evidence type="ECO:0000256" key="6">
    <source>
        <dbReference type="ARBA" id="ARBA00023143"/>
    </source>
</evidence>
<keyword evidence="10" id="KW-0282">Flagellum</keyword>
<comment type="similarity">
    <text evidence="3">Belongs to the flagella basal body rod proteins family.</text>
</comment>
<sequence length="621" mass="65198">MSLTQALGTAAAGLKTAQGGLSLVAANVANAQTPGYVRKTTETATIAAGGDLVSVRLAAVNRIVDQYVQRQLRTEASGGSYAELRSLFYDRLQNIYADPNSATSIESVYNDFTTALQALTTNPSDYSTRVNVLSTAQAMAQQLNNMSADIQALRENAEQGLADCIRNANTCLQGLAKVNTQLTSSHIEDATRASLLDQRDYYLDQLSELMDIRVTEDAFDSVTVFTSSGIQLAGAEATTLSFDAQGMMSPGAQWSADPAKRQVGTIVVTNSAGGTMDLIETRSFRSGEIAAYLEMRDKVLVEAQTQLDELAASISRALSDVTTAGTPVTSGAQAGFDLDVSGLLAGNSVKVSWTDTLTGKLHSATLVRVDDPGALPLSDSLTSDPNDKVIGIDFSGGLAAAVAQMNAAFTGQVQFSNPSGTTLRVLDDGAASTADLVSASVTKTQTSLTGGTAELPFFMDGAQYYSGAVAGSYPQSVGFAGRITINPALLADPSRLVVYDTGTTSADQTRPNFLYDRLTTATQTFAPQTGIGSQTAPFSGSISSFLRQTMAQQGENAAGAAKLAEGQTMVVDALQQRLNEGAAVNIDEEMTTLLTLQTAYGANARVFSVVNEMLKTLLQMM</sequence>
<comment type="subcellular location">
    <subcellularLocation>
        <location evidence="1">Bacterial flagellum</location>
    </subcellularLocation>
    <subcellularLocation>
        <location evidence="2">Secreted</location>
    </subcellularLocation>
</comment>
<accession>A0ABT5JAQ9</accession>
<evidence type="ECO:0000256" key="2">
    <source>
        <dbReference type="ARBA" id="ARBA00004613"/>
    </source>
</evidence>
<name>A0ABT5JAQ9_RHOTP</name>
<dbReference type="InterPro" id="IPR002371">
    <property type="entry name" value="FlgK"/>
</dbReference>
<keyword evidence="5" id="KW-0964">Secreted</keyword>
<feature type="coiled-coil region" evidence="7">
    <location>
        <begin position="136"/>
        <end position="163"/>
    </location>
</feature>